<dbReference type="AlphaFoldDB" id="A0A2T0TPQ4"/>
<dbReference type="Proteomes" id="UP000239210">
    <property type="component" value="Unassembled WGS sequence"/>
</dbReference>
<organism evidence="1 2">
    <name type="scientific">Geodermatophilus tzadiensis</name>
    <dbReference type="NCBI Taxonomy" id="1137988"/>
    <lineage>
        <taxon>Bacteria</taxon>
        <taxon>Bacillati</taxon>
        <taxon>Actinomycetota</taxon>
        <taxon>Actinomycetes</taxon>
        <taxon>Geodermatophilales</taxon>
        <taxon>Geodermatophilaceae</taxon>
        <taxon>Geodermatophilus</taxon>
    </lineage>
</organism>
<reference evidence="1 2" key="1">
    <citation type="submission" date="2018-03" db="EMBL/GenBank/DDBJ databases">
        <title>Genomic Encyclopedia of Archaeal and Bacterial Type Strains, Phase II (KMG-II): from individual species to whole genera.</title>
        <authorList>
            <person name="Goeker M."/>
        </authorList>
    </citation>
    <scope>NUCLEOTIDE SEQUENCE [LARGE SCALE GENOMIC DNA]</scope>
    <source>
        <strain evidence="1 2">DSM 45416</strain>
    </source>
</reference>
<proteinExistence type="predicted"/>
<sequence length="109" mass="11599">MKFEVELAFEGVVDGLDELSDGGQQRLARAGCPVAVGGAQQLGAPGVPWCRPGVNEHRYGSVRFFRELAGGWRRYEPWITTLVDADTGCVIGVANGRDPAGVGTWPAAQ</sequence>
<keyword evidence="2" id="KW-1185">Reference proteome</keyword>
<gene>
    <name evidence="1" type="ORF">LY71_113129</name>
</gene>
<dbReference type="EMBL" id="PVTG01000013">
    <property type="protein sequence ID" value="PRY47627.1"/>
    <property type="molecule type" value="Genomic_DNA"/>
</dbReference>
<accession>A0A2T0TPQ4</accession>
<name>A0A2T0TPQ4_9ACTN</name>
<protein>
    <submittedName>
        <fullName evidence="1">Uncharacterized protein</fullName>
    </submittedName>
</protein>
<comment type="caution">
    <text evidence="1">The sequence shown here is derived from an EMBL/GenBank/DDBJ whole genome shotgun (WGS) entry which is preliminary data.</text>
</comment>
<evidence type="ECO:0000313" key="1">
    <source>
        <dbReference type="EMBL" id="PRY47627.1"/>
    </source>
</evidence>
<evidence type="ECO:0000313" key="2">
    <source>
        <dbReference type="Proteomes" id="UP000239210"/>
    </source>
</evidence>